<dbReference type="Gene3D" id="6.10.250.1630">
    <property type="match status" value="1"/>
</dbReference>
<dbReference type="GO" id="GO:0051028">
    <property type="term" value="P:mRNA transport"/>
    <property type="evidence" value="ECO:0007669"/>
    <property type="project" value="UniProtKB-KW"/>
</dbReference>
<keyword evidence="9 14" id="KW-0833">Ubl conjugation pathway</keyword>
<organism evidence="19 20">
    <name type="scientific">Bursaphelenchus xylophilus</name>
    <name type="common">Pinewood nematode worm</name>
    <name type="synonym">Aphelenchoides xylophilus</name>
    <dbReference type="NCBI Taxonomy" id="6326"/>
    <lineage>
        <taxon>Eukaryota</taxon>
        <taxon>Metazoa</taxon>
        <taxon>Ecdysozoa</taxon>
        <taxon>Nematoda</taxon>
        <taxon>Chromadorea</taxon>
        <taxon>Rhabditida</taxon>
        <taxon>Tylenchina</taxon>
        <taxon>Tylenchomorpha</taxon>
        <taxon>Aphelenchoidea</taxon>
        <taxon>Aphelenchoididae</taxon>
        <taxon>Bursaphelenchus</taxon>
    </lineage>
</organism>
<dbReference type="SUPFAM" id="SSF56204">
    <property type="entry name" value="Hect, E3 ligase catalytic domain"/>
    <property type="match status" value="1"/>
</dbReference>
<keyword evidence="7" id="KW-0808">Transferase</keyword>
<dbReference type="Gene3D" id="1.10.8.10">
    <property type="entry name" value="DNA helicase RuvA subunit, C-terminal domain"/>
    <property type="match status" value="1"/>
</dbReference>
<evidence type="ECO:0000256" key="11">
    <source>
        <dbReference type="ARBA" id="ARBA00023204"/>
    </source>
</evidence>
<feature type="region of interest" description="Disordered" evidence="15">
    <location>
        <begin position="1948"/>
        <end position="1996"/>
    </location>
</feature>
<dbReference type="GO" id="GO:0006281">
    <property type="term" value="P:DNA repair"/>
    <property type="evidence" value="ECO:0007669"/>
    <property type="project" value="UniProtKB-KW"/>
</dbReference>
<feature type="compositionally biased region" description="Basic and acidic residues" evidence="15">
    <location>
        <begin position="908"/>
        <end position="924"/>
    </location>
</feature>
<dbReference type="GO" id="GO:0061630">
    <property type="term" value="F:ubiquitin protein ligase activity"/>
    <property type="evidence" value="ECO:0007669"/>
    <property type="project" value="UniProtKB-EC"/>
</dbReference>
<proteinExistence type="inferred from homology"/>
<feature type="domain" description="WWE" evidence="18">
    <location>
        <begin position="1437"/>
        <end position="1521"/>
    </location>
</feature>
<feature type="active site" description="Glycyl thioester intermediate" evidence="14">
    <location>
        <position position="3717"/>
    </location>
</feature>
<evidence type="ECO:0000256" key="9">
    <source>
        <dbReference type="ARBA" id="ARBA00022786"/>
    </source>
</evidence>
<evidence type="ECO:0000259" key="17">
    <source>
        <dbReference type="PROSITE" id="PS50237"/>
    </source>
</evidence>
<comment type="similarity">
    <text evidence="13">Belongs to the UPL family. TOM1/PTR1 subfamily.</text>
</comment>
<dbReference type="Pfam" id="PF06012">
    <property type="entry name" value="DUF908"/>
    <property type="match status" value="1"/>
</dbReference>
<feature type="domain" description="HECT" evidence="17">
    <location>
        <begin position="3414"/>
        <end position="3750"/>
    </location>
</feature>
<feature type="region of interest" description="Disordered" evidence="15">
    <location>
        <begin position="1247"/>
        <end position="1267"/>
    </location>
</feature>
<comment type="pathway">
    <text evidence="3">Protein modification; protein ubiquitination.</text>
</comment>
<feature type="compositionally biased region" description="Low complexity" evidence="15">
    <location>
        <begin position="2037"/>
        <end position="2058"/>
    </location>
</feature>
<dbReference type="Pfam" id="PF02825">
    <property type="entry name" value="WWE"/>
    <property type="match status" value="1"/>
</dbReference>
<dbReference type="Gene3D" id="3.90.1750.10">
    <property type="entry name" value="Hect, E3 ligase catalytic domains"/>
    <property type="match status" value="1"/>
</dbReference>
<dbReference type="Gene3D" id="3.30.2160.10">
    <property type="entry name" value="Hect, E3 ligase catalytic domain"/>
    <property type="match status" value="1"/>
</dbReference>
<evidence type="ECO:0000256" key="13">
    <source>
        <dbReference type="ARBA" id="ARBA00034494"/>
    </source>
</evidence>
<keyword evidence="6" id="KW-0597">Phosphoprotein</keyword>
<dbReference type="GO" id="GO:0006511">
    <property type="term" value="P:ubiquitin-dependent protein catabolic process"/>
    <property type="evidence" value="ECO:0007669"/>
    <property type="project" value="TreeGrafter"/>
</dbReference>
<evidence type="ECO:0000256" key="6">
    <source>
        <dbReference type="ARBA" id="ARBA00022553"/>
    </source>
</evidence>
<evidence type="ECO:0000313" key="20">
    <source>
        <dbReference type="WBParaSite" id="BXY_0760500.1"/>
    </source>
</evidence>
<reference evidence="20" key="1">
    <citation type="submission" date="2016-11" db="UniProtKB">
        <authorList>
            <consortium name="WormBaseParasite"/>
        </authorList>
    </citation>
    <scope>IDENTIFICATION</scope>
</reference>
<dbReference type="PANTHER" id="PTHR11254:SF67">
    <property type="entry name" value="E3 UBIQUITIN-PROTEIN LIGASE HUWE1"/>
    <property type="match status" value="1"/>
</dbReference>
<dbReference type="UniPathway" id="UPA00143"/>
<dbReference type="FunFam" id="3.90.1750.10:FF:000003">
    <property type="entry name" value="E3 ubiquitin-protein ligase UPL1"/>
    <property type="match status" value="1"/>
</dbReference>
<dbReference type="InterPro" id="IPR016024">
    <property type="entry name" value="ARM-type_fold"/>
</dbReference>
<dbReference type="CDD" id="cd00078">
    <property type="entry name" value="HECTc"/>
    <property type="match status" value="1"/>
</dbReference>
<comment type="catalytic activity">
    <reaction evidence="1">
        <text>S-ubiquitinyl-[E2 ubiquitin-conjugating enzyme]-L-cysteine + [acceptor protein]-L-lysine = [E2 ubiquitin-conjugating enzyme]-L-cysteine + N(6)-ubiquitinyl-[acceptor protein]-L-lysine.</text>
        <dbReference type="EC" id="2.3.2.26"/>
    </reaction>
</comment>
<dbReference type="FunFam" id="3.30.2160.10:FF:000001">
    <property type="entry name" value="E3 ubiquitin-protein ligase NEDD4-like"/>
    <property type="match status" value="1"/>
</dbReference>
<dbReference type="SUPFAM" id="SSF117839">
    <property type="entry name" value="WWE domain"/>
    <property type="match status" value="1"/>
</dbReference>
<dbReference type="Gene3D" id="3.30.2410.10">
    <property type="entry name" value="Hect, E3 ligase catalytic domain"/>
    <property type="match status" value="1"/>
</dbReference>
<dbReference type="FunFam" id="3.30.2410.10:FF:000004">
    <property type="entry name" value="E3 ubiquitin-protein ligase HUWE1, variant"/>
    <property type="match status" value="1"/>
</dbReference>
<evidence type="ECO:0000256" key="5">
    <source>
        <dbReference type="ARBA" id="ARBA00022448"/>
    </source>
</evidence>
<feature type="compositionally biased region" description="Acidic residues" evidence="15">
    <location>
        <begin position="2089"/>
        <end position="2105"/>
    </location>
</feature>
<dbReference type="InterPro" id="IPR037197">
    <property type="entry name" value="WWE_dom_sf"/>
</dbReference>
<dbReference type="PROSITE" id="PS50237">
    <property type="entry name" value="HECT"/>
    <property type="match status" value="1"/>
</dbReference>
<evidence type="ECO:0000256" key="15">
    <source>
        <dbReference type="SAM" id="MobiDB-lite"/>
    </source>
</evidence>
<protein>
    <recommendedName>
        <fullName evidence="4">HECT-type E3 ubiquitin transferase</fullName>
        <ecNumber evidence="4">2.3.2.26</ecNumber>
    </recommendedName>
</protein>
<dbReference type="Proteomes" id="UP000095284">
    <property type="component" value="Unplaced"/>
</dbReference>
<dbReference type="PROSITE" id="PS50918">
    <property type="entry name" value="WWE"/>
    <property type="match status" value="1"/>
</dbReference>
<evidence type="ECO:0000313" key="19">
    <source>
        <dbReference type="Proteomes" id="UP000095284"/>
    </source>
</evidence>
<dbReference type="InterPro" id="IPR035983">
    <property type="entry name" value="Hect_E3_ubiquitin_ligase"/>
</dbReference>
<evidence type="ECO:0000259" key="16">
    <source>
        <dbReference type="PROSITE" id="PS50030"/>
    </source>
</evidence>
<feature type="compositionally biased region" description="Polar residues" evidence="15">
    <location>
        <begin position="3276"/>
        <end position="3311"/>
    </location>
</feature>
<dbReference type="SUPFAM" id="SSF46934">
    <property type="entry name" value="UBA-like"/>
    <property type="match status" value="1"/>
</dbReference>
<keyword evidence="11" id="KW-0234">DNA repair</keyword>
<dbReference type="InterPro" id="IPR010314">
    <property type="entry name" value="E3_Ub_ligase_DUF913"/>
</dbReference>
<dbReference type="InterPro" id="IPR015940">
    <property type="entry name" value="UBA"/>
</dbReference>
<feature type="region of interest" description="Disordered" evidence="15">
    <location>
        <begin position="2477"/>
        <end position="2606"/>
    </location>
</feature>
<feature type="compositionally biased region" description="Low complexity" evidence="15">
    <location>
        <begin position="2635"/>
        <end position="2650"/>
    </location>
</feature>
<dbReference type="InterPro" id="IPR009060">
    <property type="entry name" value="UBA-like_sf"/>
</dbReference>
<dbReference type="GO" id="GO:0005634">
    <property type="term" value="C:nucleus"/>
    <property type="evidence" value="ECO:0007669"/>
    <property type="project" value="UniProtKB-SubCell"/>
</dbReference>
<dbReference type="Pfam" id="PF00632">
    <property type="entry name" value="HECT"/>
    <property type="match status" value="1"/>
</dbReference>
<dbReference type="WBParaSite" id="BXY_0760500.1">
    <property type="protein sequence ID" value="BXY_0760500.1"/>
    <property type="gene ID" value="BXY_0760500"/>
</dbReference>
<feature type="compositionally biased region" description="Polar residues" evidence="15">
    <location>
        <begin position="2515"/>
        <end position="2525"/>
    </location>
</feature>
<dbReference type="InterPro" id="IPR050409">
    <property type="entry name" value="E3_ubiq-protein_ligase"/>
</dbReference>
<dbReference type="PROSITE" id="PS50030">
    <property type="entry name" value="UBA"/>
    <property type="match status" value="1"/>
</dbReference>
<dbReference type="InterPro" id="IPR004170">
    <property type="entry name" value="WWE_dom"/>
</dbReference>
<keyword evidence="10" id="KW-0509">mRNA transport</keyword>
<evidence type="ECO:0000256" key="7">
    <source>
        <dbReference type="ARBA" id="ARBA00022679"/>
    </source>
</evidence>
<keyword evidence="8" id="KW-0227">DNA damage</keyword>
<comment type="subcellular location">
    <subcellularLocation>
        <location evidence="2">Nucleus</location>
    </subcellularLocation>
</comment>
<accession>A0A1I7S3M4</accession>
<dbReference type="Pfam" id="PF06025">
    <property type="entry name" value="DUF913"/>
    <property type="match status" value="1"/>
</dbReference>
<name>A0A1I7S3M4_BURXY</name>
<feature type="region of interest" description="Disordered" evidence="15">
    <location>
        <begin position="3147"/>
        <end position="3169"/>
    </location>
</feature>
<feature type="region of interest" description="Disordered" evidence="15">
    <location>
        <begin position="908"/>
        <end position="941"/>
    </location>
</feature>
<dbReference type="InterPro" id="IPR025527">
    <property type="entry name" value="HUWE1/Rev1_UBM"/>
</dbReference>
<evidence type="ECO:0000256" key="14">
    <source>
        <dbReference type="PROSITE-ProRule" id="PRU00104"/>
    </source>
</evidence>
<dbReference type="GO" id="GO:0000209">
    <property type="term" value="P:protein polyubiquitination"/>
    <property type="evidence" value="ECO:0007669"/>
    <property type="project" value="TreeGrafter"/>
</dbReference>
<feature type="region of interest" description="Disordered" evidence="15">
    <location>
        <begin position="2630"/>
        <end position="2670"/>
    </location>
</feature>
<evidence type="ECO:0000259" key="18">
    <source>
        <dbReference type="PROSITE" id="PS50918"/>
    </source>
</evidence>
<keyword evidence="12" id="KW-0539">Nucleus</keyword>
<dbReference type="InterPro" id="IPR010309">
    <property type="entry name" value="E3_Ub_ligase_DUF908"/>
</dbReference>
<feature type="compositionally biased region" description="Low complexity" evidence="15">
    <location>
        <begin position="1956"/>
        <end position="1976"/>
    </location>
</feature>
<evidence type="ECO:0000256" key="1">
    <source>
        <dbReference type="ARBA" id="ARBA00000885"/>
    </source>
</evidence>
<dbReference type="PANTHER" id="PTHR11254">
    <property type="entry name" value="HECT DOMAIN UBIQUITIN-PROTEIN LIGASE"/>
    <property type="match status" value="1"/>
</dbReference>
<dbReference type="eggNOG" id="KOG0939">
    <property type="taxonomic scope" value="Eukaryota"/>
</dbReference>
<evidence type="ECO:0000256" key="2">
    <source>
        <dbReference type="ARBA" id="ARBA00004123"/>
    </source>
</evidence>
<feature type="compositionally biased region" description="Acidic residues" evidence="15">
    <location>
        <begin position="2114"/>
        <end position="2156"/>
    </location>
</feature>
<dbReference type="SUPFAM" id="SSF48371">
    <property type="entry name" value="ARM repeat"/>
    <property type="match status" value="1"/>
</dbReference>
<feature type="compositionally biased region" description="Polar residues" evidence="15">
    <location>
        <begin position="2651"/>
        <end position="2660"/>
    </location>
</feature>
<evidence type="ECO:0000256" key="8">
    <source>
        <dbReference type="ARBA" id="ARBA00022763"/>
    </source>
</evidence>
<feature type="compositionally biased region" description="Basic and acidic residues" evidence="15">
    <location>
        <begin position="2068"/>
        <end position="2078"/>
    </location>
</feature>
<dbReference type="GO" id="GO:0005737">
    <property type="term" value="C:cytoplasm"/>
    <property type="evidence" value="ECO:0007669"/>
    <property type="project" value="TreeGrafter"/>
</dbReference>
<dbReference type="Pfam" id="PF14377">
    <property type="entry name" value="UBM"/>
    <property type="match status" value="2"/>
</dbReference>
<feature type="region of interest" description="Disordered" evidence="15">
    <location>
        <begin position="2028"/>
        <end position="2161"/>
    </location>
</feature>
<sequence length="3750" mass="424648">MVDGVTDLSEFCRQLESLVELCGQTGKVEMSRYFEVLNKCDSVLRVAIEPVDGGHALYIDVNDNLDHVLIAVLKFTAALFENSFSRSVYNSFGELIKLLDTRKTKILIYALRVMVAISKTSRYISQHVDSAHQKLMNSKLTAMTHVCPETIYGPLSEVINLKEHPERHGWITFKVDGKHQTIRLDENKTFLEQKAELFNMSKSESTDEKEEGTERNVIISELRFFYSFDNFETRLECIISKLMAISSLFYSRCLLDDWGVGFILNEGLVEEVCVLVQLDTQNYDPSLKTCLDTLKTEALKALASIVFLEKPRKLQLVVDTLGFNSFLGYGASLVRRVVENLKKDNVLVESPGFVTALFSLIYHIAGFEYAGNALVSVSTIPTLLEVVSLTALPDAHLSFSTRAVRIIDILTSINFTEFNNHNGLQVIVNRLIFEVGRCEEFIKNHEAVPKRKIVVHHYRSALIKSLLNFMKRAVVDSNYGNHVRTIMEGDLPKALVKIIENPQFFGASLLYCALDLPTVFIFQEPAQLNLLQDQGLSNAIIDLFFNDDFPVSREIIASLPNICSALCLNERGLKAFNERKPLERILKLIFSAKFVQTLKKRKNELNDLSSQLGTTFDELMRHQPTLRKPLISALADTAKELIDLTQDPNVQCVQNLPVKGLEWKKPDKNEKLDLTVETSQSVEFESVMKNWKAADAMELDQKFSLGRNNVLVVNIVVEKESKFEMLQDNLLLSTDFVLLFSRIIESILSNSNISENSNVMMECDITNYLLKMVLAEKPILGTQNQGFMTCFSNICRLFLQTRKISPYSMLAAAFRKQMKEFEAIDKFLDQIKTEKTIPELSRLFTLAAIFANFNKHSLNINHEIRALILHYVSSDPEGVKLIPELFESIRRFSLVISKVHIDHLAKNAKKEEEKREIKDKEQEKPSSASQTQPTPVPVDAPLSSLARPVELRVPVSNRRQSVIPSSSSAGDATALCNVFRCIVDIVEQIARNCNSTRIRRGNDPYQPSVFKIPECLFLEMKKLLDLESIEPDVRSCYASNVLPLLRKLLFDDSRNLYSMMVSFFYETGCHKAFFNMVEVLVQKDKQTSLATINSWLNIAQRLVTVDSMLNSPSRNRTDRNTLKSGFDIKKYVGVCQRDALKGLSLLFNEVVEQNEDAVVKPTMAADIDLILAVLKDLIHGIITLKNQDRSSGNKPLEALTDEINHDDVNTLIDMGFSRSEALEALSIHGSVTEAADYLLTSDRRPPAAENIATPTESSMVPTEGNVEEKPEKALKPLEKMELSKEDGVDFQKSIKYLCEKVVPLCLKLLQRNSSIIYSIADLLKVFIHDQDASEWLGEKMVDQLFVSKFDELISSLLEDLSQEEKVVVFGSHCHLICLLWSGFDEVFIRKLEDRNLYSKSVDLLTKVIEDSSTESPILAPLLLWIDLYEKEWELIERAKLFNQFVEGSVQWFYWPEDERFNSLPQAWKPFPPICNKEINTAFKAGRTDCRITHAERTYTIDFVTMTQKLSERSGQTTPIYGQAKFKQPFSIAEFIEAENILSQPRPEMEKLISSIIFLLERLNDSETSSTEVVFSAVSLLLRLTAFREMAAQFIEADGITKVLTLRCNKPNVLMTSVLCLILRNCIDNEKLNKSILKEMMSDLSAGNPICLSDLSKPVSSKQRRYQKDFRRLLKLLAPLTGRDLNGLIEITKSGFGYKENWEYEVSKPSQIEVKVEENEIVNLKKVVDASVAQLIEQVENPDTSSVRVLQTGSLLHFVAELCRTYSEAAEIITRKEHNGISFLRWILEKVMLENLKKNELQVAGKAVFVTLLNVKNTPECNEVIAEVVKDTLNSIVKNAPNQDGIESEKKAFCERLTAMARFLSLLKECSKVKSGGTNRDQREQFFIRKVDAKNLLVSFAHTLWFLPLKESYVAEAANSLLRVFEEFSRSIGVLASYDKSVATAAEKANAKSEPIQNPGGEQQPSSSSQENEQQQPRPSAAVQDQEHDDGINDENPDVLDRVMAEIEEAEILSYGVFGNEGNGGFAGGAEYNDVVGSPSRSQSSSDSSDADNNQQGDNPAEIFSDDEDGHRQQERMEIGNDVDVVGDRVEDDYDEPRHDDEEEVEMREVHEDVNDNELNETFDVDNDDDAEGEDDEDGDDDEMETEDETAEEDEQSQDNQPEFGQRVVDVGGFIPQGNSLLQVNEVANGQNMLFQHGDTDLMTASVNFITDYISNYYRGDERRTRDADFVRGQLFDRAADLNFIWRPSSSYLPSLTNGAGTLGSFGAARTDSAHPLLRRPIQIPARAAGTQGRDGNQVGYSLSGGDRSIFNDAVTGAHQIRHIDFGIEPVISRASRNRAHQSSRHVPTLRRQGALRNRIYGFSRLHPEEISFFEGQLHNLLNFTEGSHVRSFDTDNARDAAMDRRSVESFVPYYLDRITDFTRLLNAQSVHYIEIIISSYLIENCKPEAKPIEKKLTPLEEVPPPVVENPVEENAAVRNEEDEGQSAGEASVDSSELSNRFADLDQNEEEDGISANVSQEESTLGSVGGSRTPEAQETNLPIESAMEVSSPDPQPETVPPQTTSPMEATEVNEEQAPGPQEPSEEPQPGPSGLQNEQFRAILGDVDIPEGIDPAFLAALPEDIRSEVIRDHQRQQRLQRLSQEQQRQRQQATGSSDQPAVTESAPEGQAPAVAHEEDVLDQDFLAALPPELQEEVLAQNEQRLAARNQQNAQNRPEQAQPQANVDPAVVQANENAALFESLTPSLRASLLADADESVLQFLPANLLAEATRLRQNMEHQNLIRMARTLPPGRSESWRMADIPMEDALNHNKDMVQIFDKESITTIALLYFLERDRFSLPRFQRLFKVICGHSGTCDFVLRSLLGMLQAASDDSVMMTDDELSSFASKSSWFSNFKVQSAIQSQEQALVVTKDKVFVNKLIRTELCNRILETIASLARQCSINFFPSQFRFQNGSKQVWQKPPVLSDFWETVRKMAELIDSCSQEKIISDKPKEELPQLSDEDFKNSPFGLLLAFSTTEPIVSSPQLQEKVLRIFHTALHTPFLANNKNKIELATGEEGKKFLMTHLEKLIVGVMDSVVYDDSFRDCRSFLVQLLYVFPQLRYDVFVILFDVIKRQGIKLADMLRTMKVSFEKSGKLLDDEEREAAQSEAADKGVATSVEKKSQKQNSPKRMLRSLNTVSFVRSQLAEMNRRKKPAQDAANDEFIGKKGEEKEEALLYQLLDDLDQLWKLLSECLDCMSKAEDNRAVMSLQYVAEAYFLSHALTINSSLQDAEEVPSTENANEGTSQTQGSVPRQASTESNPSTSKAASSRKGSVLLTEGPASRFTQGMLGFAERHRTVLNQILRSSNNNVMEDSAFAVLTYFPKLLDFDVKRKYFYKEIRKLEDRTRFRQEDVPVRIRRNHLFSDSFRELFRLRSQDWKSRFYIIFEGEEGQDAGGLLREWYSIITREVFNPNYALFITAPGDGVTYMVNRLSYVNPEHLEYFKFVGRIIAKAIYDNKQLDCYFTRAFYKHILNLPIRYQDIESEDPEYYKNLKFLLDNPLEMVGVDLHFNLEVEEFGVRNWRELKEGGNKLPVNDENKEEYVKLVCQMKMADAVRKQLDAFLSGFYEIIPKKLISIFNEQELELLVSGLPDIDIDDLYNNTEYKQYSRSSPQIQWFWRALRSFEKEDLAKFLQFVTGTSKVPLQGFAHLEGMNGAQKFTIHMDSRSSERLPCAHTCFNQLDLPQYESYEQLRKLLLIAVRECTEGFAFA</sequence>
<feature type="domain" description="UBA" evidence="16">
    <location>
        <begin position="1202"/>
        <end position="1241"/>
    </location>
</feature>
<dbReference type="EC" id="2.3.2.26" evidence="4"/>
<keyword evidence="5" id="KW-0813">Transport</keyword>
<dbReference type="Gene3D" id="3.30.720.50">
    <property type="match status" value="1"/>
</dbReference>
<evidence type="ECO:0000256" key="4">
    <source>
        <dbReference type="ARBA" id="ARBA00012485"/>
    </source>
</evidence>
<dbReference type="InterPro" id="IPR000569">
    <property type="entry name" value="HECT_dom"/>
</dbReference>
<evidence type="ECO:0000256" key="10">
    <source>
        <dbReference type="ARBA" id="ARBA00022816"/>
    </source>
</evidence>
<feature type="region of interest" description="Disordered" evidence="15">
    <location>
        <begin position="3269"/>
        <end position="3314"/>
    </location>
</feature>
<evidence type="ECO:0000256" key="12">
    <source>
        <dbReference type="ARBA" id="ARBA00023242"/>
    </source>
</evidence>
<dbReference type="SMART" id="SM00119">
    <property type="entry name" value="HECTc"/>
    <property type="match status" value="1"/>
</dbReference>
<evidence type="ECO:0000256" key="3">
    <source>
        <dbReference type="ARBA" id="ARBA00004906"/>
    </source>
</evidence>